<proteinExistence type="predicted"/>
<evidence type="ECO:0000313" key="1">
    <source>
        <dbReference type="EMBL" id="GGF80256.1"/>
    </source>
</evidence>
<sequence>MLPKPELLSEPLLEFGDDRQSQDPKQGITIGGFFSTSNKTHRSEIHYALLGTQHGIEKAQEWIKQFEGTIEASDSPVKIKLGGKITDGQVVDYDDDESLLFGKNPLGDELADEEEIKDDEGSESTEAEEVFKNKRLNPDFPGFNKESVFQCAFINDEANNKAVRETRIQEILTEPDRTLFDRTVAICDLYREAYVDLLENSLSLPNICFIVIPSTVFKKLSSIPFKGNLFFNLRRYLKAQLISLPNAIPVQIILEDTILGKKKSMQDLSMQAWNFVVANYYKNVGTPWTLTLKDKHTCFIGISFHKVLNAENNLVRSSIAQAFNYEGKGIVFIGKMFKWDADEHNTPAPHLSYDYAKELIQDIVQKYKKFNQNVAPNRVVIHKTTDFWNSATHPDYAEVEGLKDGIRAALDEHVNIDLVTVKSSSIKLLRRRGKYPVMRGTLLPLDRQTGVLYTTGYVPYYETFPGQHIPHPLEISIFEGESTLRRVADEIMALTKLNFNNCNFFDSLPITLRFAQKVGEIIQYAEEDATLPDKYYFYM</sequence>
<comment type="caution">
    <text evidence="1">The sequence shown here is derived from an EMBL/GenBank/DDBJ whole genome shotgun (WGS) entry which is preliminary data.</text>
</comment>
<reference evidence="1 2" key="1">
    <citation type="journal article" date="2019" name="Int. J. Syst. Evol. Microbiol.">
        <title>The Global Catalogue of Microorganisms (GCM) 10K type strain sequencing project: providing services to taxonomists for standard genome sequencing and annotation.</title>
        <authorList>
            <consortium name="The Broad Institute Genomics Platform"/>
            <consortium name="The Broad Institute Genome Sequencing Center for Infectious Disease"/>
            <person name="Wu L."/>
            <person name="Ma J."/>
        </authorList>
    </citation>
    <scope>NUCLEOTIDE SEQUENCE [LARGE SCALE GENOMIC DNA]</scope>
    <source>
        <strain evidence="1 2">CGMCC 1.12720</strain>
    </source>
</reference>
<accession>A0ACB5PX26</accession>
<evidence type="ECO:0000313" key="2">
    <source>
        <dbReference type="Proteomes" id="UP000605392"/>
    </source>
</evidence>
<name>A0ACB5PX26_9BACT</name>
<gene>
    <name evidence="1" type="ORF">GCM10011375_39180</name>
</gene>
<protein>
    <submittedName>
        <fullName evidence="1">Uncharacterized protein</fullName>
    </submittedName>
</protein>
<organism evidence="1 2">
    <name type="scientific">Hymenobacter qilianensis</name>
    <dbReference type="NCBI Taxonomy" id="1385715"/>
    <lineage>
        <taxon>Bacteria</taxon>
        <taxon>Pseudomonadati</taxon>
        <taxon>Bacteroidota</taxon>
        <taxon>Cytophagia</taxon>
        <taxon>Cytophagales</taxon>
        <taxon>Hymenobacteraceae</taxon>
        <taxon>Hymenobacter</taxon>
    </lineage>
</organism>
<dbReference type="EMBL" id="BMFN01000006">
    <property type="protein sequence ID" value="GGF80256.1"/>
    <property type="molecule type" value="Genomic_DNA"/>
</dbReference>
<keyword evidence="2" id="KW-1185">Reference proteome</keyword>
<dbReference type="Proteomes" id="UP000605392">
    <property type="component" value="Unassembled WGS sequence"/>
</dbReference>